<feature type="transmembrane region" description="Helical" evidence="2">
    <location>
        <begin position="130"/>
        <end position="156"/>
    </location>
</feature>
<reference evidence="3" key="1">
    <citation type="submission" date="2023-02" db="EMBL/GenBank/DDBJ databases">
        <title>Identification and recombinant expression of a fungal hydrolase from Papiliotrema laurentii that hydrolyzes apple cutin and clears colloidal polyester polyurethane.</title>
        <authorList>
            <consortium name="DOE Joint Genome Institute"/>
            <person name="Roman V.A."/>
            <person name="Bojanowski C."/>
            <person name="Crable B.R."/>
            <person name="Wagner D.N."/>
            <person name="Hung C.S."/>
            <person name="Nadeau L.J."/>
            <person name="Schratz L."/>
            <person name="Haridas S."/>
            <person name="Pangilinan J."/>
            <person name="Lipzen A."/>
            <person name="Na H."/>
            <person name="Yan M."/>
            <person name="Ng V."/>
            <person name="Grigoriev I.V."/>
            <person name="Spatafora J.W."/>
            <person name="Barlow D."/>
            <person name="Biffinger J."/>
            <person name="Kelley-Loughnane N."/>
            <person name="Varaljay V.A."/>
            <person name="Crookes-Goodson W.J."/>
        </authorList>
    </citation>
    <scope>NUCLEOTIDE SEQUENCE</scope>
    <source>
        <strain evidence="3">5307AH</strain>
    </source>
</reference>
<keyword evidence="2" id="KW-0812">Transmembrane</keyword>
<organism evidence="3 4">
    <name type="scientific">Papiliotrema laurentii</name>
    <name type="common">Cryptococcus laurentii</name>
    <dbReference type="NCBI Taxonomy" id="5418"/>
    <lineage>
        <taxon>Eukaryota</taxon>
        <taxon>Fungi</taxon>
        <taxon>Dikarya</taxon>
        <taxon>Basidiomycota</taxon>
        <taxon>Agaricomycotina</taxon>
        <taxon>Tremellomycetes</taxon>
        <taxon>Tremellales</taxon>
        <taxon>Rhynchogastremaceae</taxon>
        <taxon>Papiliotrema</taxon>
    </lineage>
</organism>
<feature type="compositionally biased region" description="Basic and acidic residues" evidence="1">
    <location>
        <begin position="292"/>
        <end position="306"/>
    </location>
</feature>
<dbReference type="AlphaFoldDB" id="A0AAD9FKE1"/>
<feature type="compositionally biased region" description="Polar residues" evidence="1">
    <location>
        <begin position="249"/>
        <end position="258"/>
    </location>
</feature>
<feature type="transmembrane region" description="Helical" evidence="2">
    <location>
        <begin position="12"/>
        <end position="31"/>
    </location>
</feature>
<evidence type="ECO:0000256" key="1">
    <source>
        <dbReference type="SAM" id="MobiDB-lite"/>
    </source>
</evidence>
<keyword evidence="2" id="KW-0472">Membrane</keyword>
<keyword evidence="4" id="KW-1185">Reference proteome</keyword>
<accession>A0AAD9FKE1</accession>
<evidence type="ECO:0000313" key="4">
    <source>
        <dbReference type="Proteomes" id="UP001182556"/>
    </source>
</evidence>
<dbReference type="Proteomes" id="UP001182556">
    <property type="component" value="Unassembled WGS sequence"/>
</dbReference>
<name>A0AAD9FKE1_PAPLA</name>
<keyword evidence="2" id="KW-1133">Transmembrane helix</keyword>
<protein>
    <recommendedName>
        <fullName evidence="5">Transmembrane protein</fullName>
    </recommendedName>
</protein>
<feature type="transmembrane region" description="Helical" evidence="2">
    <location>
        <begin position="37"/>
        <end position="60"/>
    </location>
</feature>
<proteinExistence type="predicted"/>
<evidence type="ECO:0000256" key="2">
    <source>
        <dbReference type="SAM" id="Phobius"/>
    </source>
</evidence>
<gene>
    <name evidence="3" type="ORF">DB88DRAFT_495472</name>
</gene>
<comment type="caution">
    <text evidence="3">The sequence shown here is derived from an EMBL/GenBank/DDBJ whole genome shotgun (WGS) entry which is preliminary data.</text>
</comment>
<evidence type="ECO:0000313" key="3">
    <source>
        <dbReference type="EMBL" id="KAK1922540.1"/>
    </source>
</evidence>
<evidence type="ECO:0008006" key="5">
    <source>
        <dbReference type="Google" id="ProtNLM"/>
    </source>
</evidence>
<sequence length="366" mass="39853">MRLIARLLPGNVPSTILTSALCLAACYYMEAARPASFPLLIVLAASSFIIHLGVLAITLLQSLFRWNKTALSSPEDVKVAKVVTAGNQLTLTLAHTALWLALTVIFTADLSEALSHPTSLECPSTRCSEYTLGLIITHLLLFTFVAQLLGFALIIYELQSAPRRVLADKTLSSILQKSTAQLLLLREEIRHARALGSTPRPYSPMSMLHSAPGAHPLARRTGSLGNLPSLGRYSVEDREESGRRRKMRTVSSSTSLEDTATWGREFPWGETPPRVIDLSVDGPDDTLVESFDTSHGEVIGKSDRPGKPRQVTFSDEPLSIIEPLTPSDRQTRDLRSAPLRRSSSTPVSASPEVGRDHAEGQNSLGI</sequence>
<dbReference type="EMBL" id="JAODAN010000008">
    <property type="protein sequence ID" value="KAK1922540.1"/>
    <property type="molecule type" value="Genomic_DNA"/>
</dbReference>
<feature type="region of interest" description="Disordered" evidence="1">
    <location>
        <begin position="228"/>
        <end position="366"/>
    </location>
</feature>